<dbReference type="EMBL" id="CVRI01000010">
    <property type="protein sequence ID" value="CRK88731.1"/>
    <property type="molecule type" value="Genomic_DNA"/>
</dbReference>
<name>A0A1J1HLB9_9DIPT</name>
<protein>
    <submittedName>
        <fullName evidence="1">CLUMA_CG002807, isoform A</fullName>
    </submittedName>
</protein>
<gene>
    <name evidence="1" type="ORF">CLUMA_CG002807</name>
</gene>
<sequence>MKFYYVFLTVIANKKSEIGFIEKMTEISTLLSFQIIFNYQKLIIQTPSPEYNYLKYQPTHTTT</sequence>
<proteinExistence type="predicted"/>
<dbReference type="AlphaFoldDB" id="A0A1J1HLB9"/>
<evidence type="ECO:0000313" key="2">
    <source>
        <dbReference type="Proteomes" id="UP000183832"/>
    </source>
</evidence>
<reference evidence="1 2" key="1">
    <citation type="submission" date="2015-04" db="EMBL/GenBank/DDBJ databases">
        <authorList>
            <person name="Syromyatnikov M.Y."/>
            <person name="Popov V.N."/>
        </authorList>
    </citation>
    <scope>NUCLEOTIDE SEQUENCE [LARGE SCALE GENOMIC DNA]</scope>
</reference>
<keyword evidence="2" id="KW-1185">Reference proteome</keyword>
<accession>A0A1J1HLB9</accession>
<organism evidence="1 2">
    <name type="scientific">Clunio marinus</name>
    <dbReference type="NCBI Taxonomy" id="568069"/>
    <lineage>
        <taxon>Eukaryota</taxon>
        <taxon>Metazoa</taxon>
        <taxon>Ecdysozoa</taxon>
        <taxon>Arthropoda</taxon>
        <taxon>Hexapoda</taxon>
        <taxon>Insecta</taxon>
        <taxon>Pterygota</taxon>
        <taxon>Neoptera</taxon>
        <taxon>Endopterygota</taxon>
        <taxon>Diptera</taxon>
        <taxon>Nematocera</taxon>
        <taxon>Chironomoidea</taxon>
        <taxon>Chironomidae</taxon>
        <taxon>Clunio</taxon>
    </lineage>
</organism>
<dbReference type="Proteomes" id="UP000183832">
    <property type="component" value="Unassembled WGS sequence"/>
</dbReference>
<evidence type="ECO:0000313" key="1">
    <source>
        <dbReference type="EMBL" id="CRK88731.1"/>
    </source>
</evidence>